<organism evidence="9 10">
    <name type="scientific">Pseudoloma neurophilia</name>
    <dbReference type="NCBI Taxonomy" id="146866"/>
    <lineage>
        <taxon>Eukaryota</taxon>
        <taxon>Fungi</taxon>
        <taxon>Fungi incertae sedis</taxon>
        <taxon>Microsporidia</taxon>
        <taxon>Pseudoloma</taxon>
    </lineage>
</organism>
<dbReference type="Proteomes" id="UP000051530">
    <property type="component" value="Unassembled WGS sequence"/>
</dbReference>
<evidence type="ECO:0000256" key="4">
    <source>
        <dbReference type="ARBA" id="ARBA00022927"/>
    </source>
</evidence>
<reference evidence="9 10" key="1">
    <citation type="submission" date="2015-07" db="EMBL/GenBank/DDBJ databases">
        <title>The genome of Pseudoloma neurophilia, a relevant intracellular parasite of the zebrafish.</title>
        <authorList>
            <person name="Ndikumana S."/>
            <person name="Pelin A."/>
            <person name="Sanders J."/>
            <person name="Corradi N."/>
        </authorList>
    </citation>
    <scope>NUCLEOTIDE SEQUENCE [LARGE SCALE GENOMIC DNA]</scope>
    <source>
        <strain evidence="9 10">MK1</strain>
    </source>
</reference>
<keyword evidence="4" id="KW-0653">Protein transport</keyword>
<dbReference type="PANTHER" id="PTHR15858:SF0">
    <property type="entry name" value="IMMEDIATE EARLY RESPONSE 3-INTERACTING PROTEIN 1"/>
    <property type="match status" value="1"/>
</dbReference>
<evidence type="ECO:0000256" key="1">
    <source>
        <dbReference type="ARBA" id="ARBA00004370"/>
    </source>
</evidence>
<evidence type="ECO:0000256" key="6">
    <source>
        <dbReference type="ARBA" id="ARBA00023136"/>
    </source>
</evidence>
<evidence type="ECO:0000256" key="8">
    <source>
        <dbReference type="SAM" id="Phobius"/>
    </source>
</evidence>
<accession>A0A0R0LZ90</accession>
<dbReference type="GO" id="GO:0000139">
    <property type="term" value="C:Golgi membrane"/>
    <property type="evidence" value="ECO:0007669"/>
    <property type="project" value="TreeGrafter"/>
</dbReference>
<dbReference type="GO" id="GO:0030134">
    <property type="term" value="C:COPII-coated ER to Golgi transport vesicle"/>
    <property type="evidence" value="ECO:0007669"/>
    <property type="project" value="TreeGrafter"/>
</dbReference>
<dbReference type="GO" id="GO:0005789">
    <property type="term" value="C:endoplasmic reticulum membrane"/>
    <property type="evidence" value="ECO:0007669"/>
    <property type="project" value="TreeGrafter"/>
</dbReference>
<dbReference type="GO" id="GO:0006888">
    <property type="term" value="P:endoplasmic reticulum to Golgi vesicle-mediated transport"/>
    <property type="evidence" value="ECO:0007669"/>
    <property type="project" value="TreeGrafter"/>
</dbReference>
<keyword evidence="2" id="KW-0813">Transport</keyword>
<dbReference type="PANTHER" id="PTHR15858">
    <property type="entry name" value="IMMEDIATE EARLY RESPONSE 3-INTERACTING PROTEIN 1"/>
    <property type="match status" value="1"/>
</dbReference>
<keyword evidence="10" id="KW-1185">Reference proteome</keyword>
<dbReference type="GO" id="GO:0015031">
    <property type="term" value="P:protein transport"/>
    <property type="evidence" value="ECO:0007669"/>
    <property type="project" value="UniProtKB-KW"/>
</dbReference>
<name>A0A0R0LZ90_9MICR</name>
<feature type="transmembrane region" description="Helical" evidence="8">
    <location>
        <begin position="6"/>
        <end position="22"/>
    </location>
</feature>
<dbReference type="AlphaFoldDB" id="A0A0R0LZ90"/>
<keyword evidence="6 8" id="KW-0472">Membrane</keyword>
<proteinExistence type="inferred from homology"/>
<evidence type="ECO:0000256" key="2">
    <source>
        <dbReference type="ARBA" id="ARBA00022448"/>
    </source>
</evidence>
<evidence type="ECO:0000313" key="10">
    <source>
        <dbReference type="Proteomes" id="UP000051530"/>
    </source>
</evidence>
<feature type="transmembrane region" description="Helical" evidence="8">
    <location>
        <begin position="55"/>
        <end position="77"/>
    </location>
</feature>
<evidence type="ECO:0000313" key="9">
    <source>
        <dbReference type="EMBL" id="KRH94506.1"/>
    </source>
</evidence>
<dbReference type="Pfam" id="PF08571">
    <property type="entry name" value="Yos1"/>
    <property type="match status" value="1"/>
</dbReference>
<evidence type="ECO:0008006" key="11">
    <source>
        <dbReference type="Google" id="ProtNLM"/>
    </source>
</evidence>
<dbReference type="OrthoDB" id="15356at2759"/>
<sequence length="79" mass="9163">MFGLLRLVYSFIFLCNSIVILDRTRFLDKIGLPLEYTHRTKLTQFQCKIIDVIKAIRTVCGIPLIIMNILGIIYEIFLG</sequence>
<protein>
    <recommendedName>
        <fullName evidence="11">Yos1-like protein</fullName>
    </recommendedName>
</protein>
<comment type="caution">
    <text evidence="9">The sequence shown here is derived from an EMBL/GenBank/DDBJ whole genome shotgun (WGS) entry which is preliminary data.</text>
</comment>
<keyword evidence="5 8" id="KW-1133">Transmembrane helix</keyword>
<dbReference type="InterPro" id="IPR013880">
    <property type="entry name" value="Yos1"/>
</dbReference>
<dbReference type="VEuPathDB" id="MicrosporidiaDB:M153_235000268"/>
<keyword evidence="3 8" id="KW-0812">Transmembrane</keyword>
<evidence type="ECO:0000256" key="7">
    <source>
        <dbReference type="ARBA" id="ARBA00024203"/>
    </source>
</evidence>
<dbReference type="EMBL" id="LGUB01000064">
    <property type="protein sequence ID" value="KRH94506.1"/>
    <property type="molecule type" value="Genomic_DNA"/>
</dbReference>
<evidence type="ECO:0000256" key="3">
    <source>
        <dbReference type="ARBA" id="ARBA00022692"/>
    </source>
</evidence>
<gene>
    <name evidence="9" type="ORF">M153_235000268</name>
</gene>
<comment type="subcellular location">
    <subcellularLocation>
        <location evidence="1">Membrane</location>
    </subcellularLocation>
</comment>
<comment type="similarity">
    <text evidence="7">Belongs to the YOS1 family.</text>
</comment>
<evidence type="ECO:0000256" key="5">
    <source>
        <dbReference type="ARBA" id="ARBA00022989"/>
    </source>
</evidence>